<sequence length="542" mass="63116">MSSRFLFMTFFLFGILTVKGQYTEEQTEQSGSFSFNYQYSDSTFAQLKEAYSLAVEKKDQARTGKALMEMGNVCYNMGNIPKALDLYGKADKIFREEGMKNEVAQNLNATGAAYYHNRQSAIAREKYNEALTLYQETHYIKGQADTYGKIGHLYEKQKKYDSAFYFQRLALQEYTSLEEKQGMAGIYENIGSIYEDLEQFDSSLYYYNRSYELYIQAHEPAAIIGVLNNLGDVYRKTGRYAEAMRYSKEAFTQAQQRGDLYETGAACRDLGKTWYLMHQPDSAYRYLELSRRASIDIYSIENNRQAAFLSALFEADKKNEKIVSLEHERNTNIIIAIATVIVLCLLIILGRVTISRQRLKIKNADIVAQQHQQMHETQQELMQSALTNKELQEDKLRQELELKVKELTSHTLHVIQKNQLLDDLRTRLEAMAKDDKRDQRKQIQQLIQQINLNFNYDEYWNEFRETFEQVHQDFFAKLKKQQEDLTHGDLRLAALIKLNLSSKDMATLLAISQDSLRVSRYRLRKKLNLEEGESLTAFLHSI</sequence>
<dbReference type="RefSeq" id="WP_076380771.1">
    <property type="nucleotide sequence ID" value="NZ_AP017422.1"/>
</dbReference>
<dbReference type="GO" id="GO:0006355">
    <property type="term" value="P:regulation of DNA-templated transcription"/>
    <property type="evidence" value="ECO:0007669"/>
    <property type="project" value="InterPro"/>
</dbReference>
<gene>
    <name evidence="4" type="ORF">SAMN05421788_107180</name>
</gene>
<dbReference type="InterPro" id="IPR011990">
    <property type="entry name" value="TPR-like_helical_dom_sf"/>
</dbReference>
<feature type="transmembrane region" description="Helical" evidence="3">
    <location>
        <begin position="333"/>
        <end position="354"/>
    </location>
</feature>
<reference evidence="5" key="1">
    <citation type="submission" date="2017-01" db="EMBL/GenBank/DDBJ databases">
        <authorList>
            <person name="Varghese N."/>
            <person name="Submissions S."/>
        </authorList>
    </citation>
    <scope>NUCLEOTIDE SEQUENCE [LARGE SCALE GENOMIC DNA]</scope>
    <source>
        <strain evidence="5">DSM 21054</strain>
    </source>
</reference>
<dbReference type="InterPro" id="IPR016032">
    <property type="entry name" value="Sig_transdc_resp-reg_C-effctor"/>
</dbReference>
<evidence type="ECO:0000256" key="3">
    <source>
        <dbReference type="SAM" id="Phobius"/>
    </source>
</evidence>
<keyword evidence="1" id="KW-0802">TPR repeat</keyword>
<feature type="repeat" description="TPR" evidence="1">
    <location>
        <begin position="184"/>
        <end position="217"/>
    </location>
</feature>
<dbReference type="OrthoDB" id="1523128at2"/>
<dbReference type="Gene3D" id="1.25.40.10">
    <property type="entry name" value="Tetratricopeptide repeat domain"/>
    <property type="match status" value="1"/>
</dbReference>
<dbReference type="STRING" id="477680.SAMN05421788_107180"/>
<keyword evidence="2" id="KW-0175">Coiled coil</keyword>
<dbReference type="SUPFAM" id="SSF48452">
    <property type="entry name" value="TPR-like"/>
    <property type="match status" value="1"/>
</dbReference>
<dbReference type="Proteomes" id="UP000186917">
    <property type="component" value="Unassembled WGS sequence"/>
</dbReference>
<evidence type="ECO:0000313" key="5">
    <source>
        <dbReference type="Proteomes" id="UP000186917"/>
    </source>
</evidence>
<keyword evidence="3" id="KW-0472">Membrane</keyword>
<keyword evidence="5" id="KW-1185">Reference proteome</keyword>
<dbReference type="InterPro" id="IPR019734">
    <property type="entry name" value="TPR_rpt"/>
</dbReference>
<dbReference type="Pfam" id="PF13424">
    <property type="entry name" value="TPR_12"/>
    <property type="match status" value="3"/>
</dbReference>
<protein>
    <submittedName>
        <fullName evidence="4">Tetratricopeptide repeat-containing protein</fullName>
    </submittedName>
</protein>
<dbReference type="GO" id="GO:0003677">
    <property type="term" value="F:DNA binding"/>
    <property type="evidence" value="ECO:0007669"/>
    <property type="project" value="InterPro"/>
</dbReference>
<name>A0A1N7QWI6_9BACT</name>
<evidence type="ECO:0000256" key="1">
    <source>
        <dbReference type="PROSITE-ProRule" id="PRU00339"/>
    </source>
</evidence>
<evidence type="ECO:0000313" key="4">
    <source>
        <dbReference type="EMBL" id="SIT27235.1"/>
    </source>
</evidence>
<accession>A0A1N7QWI6</accession>
<feature type="coiled-coil region" evidence="2">
    <location>
        <begin position="374"/>
        <end position="453"/>
    </location>
</feature>
<dbReference type="EMBL" id="FTOR01000007">
    <property type="protein sequence ID" value="SIT27235.1"/>
    <property type="molecule type" value="Genomic_DNA"/>
</dbReference>
<dbReference type="SMART" id="SM00028">
    <property type="entry name" value="TPR"/>
    <property type="match status" value="6"/>
</dbReference>
<dbReference type="PANTHER" id="PTHR10098">
    <property type="entry name" value="RAPSYN-RELATED"/>
    <property type="match status" value="1"/>
</dbReference>
<dbReference type="PROSITE" id="PS50005">
    <property type="entry name" value="TPR"/>
    <property type="match status" value="1"/>
</dbReference>
<dbReference type="AlphaFoldDB" id="A0A1N7QWI6"/>
<organism evidence="4 5">
    <name type="scientific">Filimonas lacunae</name>
    <dbReference type="NCBI Taxonomy" id="477680"/>
    <lineage>
        <taxon>Bacteria</taxon>
        <taxon>Pseudomonadati</taxon>
        <taxon>Bacteroidota</taxon>
        <taxon>Chitinophagia</taxon>
        <taxon>Chitinophagales</taxon>
        <taxon>Chitinophagaceae</taxon>
        <taxon>Filimonas</taxon>
    </lineage>
</organism>
<keyword evidence="3" id="KW-1133">Transmembrane helix</keyword>
<proteinExistence type="predicted"/>
<evidence type="ECO:0000256" key="2">
    <source>
        <dbReference type="SAM" id="Coils"/>
    </source>
</evidence>
<keyword evidence="3" id="KW-0812">Transmembrane</keyword>
<dbReference type="SUPFAM" id="SSF46894">
    <property type="entry name" value="C-terminal effector domain of the bipartite response regulators"/>
    <property type="match status" value="1"/>
</dbReference>